<reference evidence="1 2" key="1">
    <citation type="submission" date="2023-01" db="EMBL/GenBank/DDBJ databases">
        <authorList>
            <person name="Whitehead M."/>
        </authorList>
    </citation>
    <scope>NUCLEOTIDE SEQUENCE [LARGE SCALE GENOMIC DNA]</scope>
</reference>
<dbReference type="AlphaFoldDB" id="A0AAV0X4X5"/>
<keyword evidence="2" id="KW-1185">Reference proteome</keyword>
<evidence type="ECO:0000313" key="2">
    <source>
        <dbReference type="Proteomes" id="UP001160148"/>
    </source>
</evidence>
<dbReference type="EMBL" id="CARXXK010000003">
    <property type="protein sequence ID" value="CAI6363499.1"/>
    <property type="molecule type" value="Genomic_DNA"/>
</dbReference>
<organism evidence="1 2">
    <name type="scientific">Macrosiphum euphorbiae</name>
    <name type="common">potato aphid</name>
    <dbReference type="NCBI Taxonomy" id="13131"/>
    <lineage>
        <taxon>Eukaryota</taxon>
        <taxon>Metazoa</taxon>
        <taxon>Ecdysozoa</taxon>
        <taxon>Arthropoda</taxon>
        <taxon>Hexapoda</taxon>
        <taxon>Insecta</taxon>
        <taxon>Pterygota</taxon>
        <taxon>Neoptera</taxon>
        <taxon>Paraneoptera</taxon>
        <taxon>Hemiptera</taxon>
        <taxon>Sternorrhyncha</taxon>
        <taxon>Aphidomorpha</taxon>
        <taxon>Aphidoidea</taxon>
        <taxon>Aphididae</taxon>
        <taxon>Macrosiphini</taxon>
        <taxon>Macrosiphum</taxon>
    </lineage>
</organism>
<comment type="caution">
    <text evidence="1">The sequence shown here is derived from an EMBL/GenBank/DDBJ whole genome shotgun (WGS) entry which is preliminary data.</text>
</comment>
<name>A0AAV0X4X5_9HEMI</name>
<sequence length="125" mass="14286">MPLTVRSILWRCSKRVAHGIVPVVVRRSGLLNAVDRNRCRRWTARSISGDTLWELHTGSYRSSVGALERRGPESVSSLDPRRSFVAMLYESCTRDRTGRRSSIGALERRNRCRRWTVRSICGDAL</sequence>
<gene>
    <name evidence="1" type="ORF">MEUPH1_LOCUS18441</name>
</gene>
<proteinExistence type="predicted"/>
<evidence type="ECO:0000313" key="1">
    <source>
        <dbReference type="EMBL" id="CAI6363499.1"/>
    </source>
</evidence>
<protein>
    <submittedName>
        <fullName evidence="1">Uncharacterized protein</fullName>
    </submittedName>
</protein>
<dbReference type="Proteomes" id="UP001160148">
    <property type="component" value="Unassembled WGS sequence"/>
</dbReference>
<accession>A0AAV0X4X5</accession>